<dbReference type="SUPFAM" id="SSF88659">
    <property type="entry name" value="Sigma3 and sigma4 domains of RNA polymerase sigma factors"/>
    <property type="match status" value="1"/>
</dbReference>
<gene>
    <name evidence="1" type="ORF">TP2_00310</name>
</gene>
<keyword evidence="2" id="KW-1185">Reference proteome</keyword>
<dbReference type="Proteomes" id="UP000027432">
    <property type="component" value="Unassembled WGS sequence"/>
</dbReference>
<accession>A0A074JHM2</accession>
<name>A0A074JHM2_9RHOB</name>
<dbReference type="EMBL" id="AUND01000001">
    <property type="protein sequence ID" value="KEO55994.1"/>
    <property type="molecule type" value="Genomic_DNA"/>
</dbReference>
<dbReference type="RefSeq" id="WP_038072129.1">
    <property type="nucleotide sequence ID" value="NZ_AUND01000001.1"/>
</dbReference>
<dbReference type="OrthoDB" id="7874076at2"/>
<dbReference type="InterPro" id="IPR013324">
    <property type="entry name" value="RNA_pol_sigma_r3/r4-like"/>
</dbReference>
<proteinExistence type="predicted"/>
<reference evidence="1 2" key="1">
    <citation type="submission" date="2013-07" db="EMBL/GenBank/DDBJ databases">
        <title>Thioclava pacifica DSM 10166 Genome Sequencing.</title>
        <authorList>
            <person name="Lai Q."/>
            <person name="Shao Z."/>
        </authorList>
    </citation>
    <scope>NUCLEOTIDE SEQUENCE [LARGE SCALE GENOMIC DNA]</scope>
    <source>
        <strain evidence="1 2">DSM 10166</strain>
    </source>
</reference>
<protein>
    <recommendedName>
        <fullName evidence="3">RNA polymerase sigma-70 region 4 domain-containing protein</fullName>
    </recommendedName>
</protein>
<evidence type="ECO:0000313" key="2">
    <source>
        <dbReference type="Proteomes" id="UP000027432"/>
    </source>
</evidence>
<dbReference type="AlphaFoldDB" id="A0A074JHM2"/>
<sequence>MLSRHIALKFDTVIRNILLRAEASKADVMTPRLGRLEDAETALEQACARIVQSMESDERAVLCLTYGLTGHKPIPPHRAADVLGWSLIQTMTIGEGAILRLRNAASARAAFEPLLTSLHPRLLAVADEIYEMRLADIPRRYRDLALKRFWCDLAPLERLALRGFGDGEVPEMERALQRRASGQLLC</sequence>
<comment type="caution">
    <text evidence="1">The sequence shown here is derived from an EMBL/GenBank/DDBJ whole genome shotgun (WGS) entry which is preliminary data.</text>
</comment>
<evidence type="ECO:0000313" key="1">
    <source>
        <dbReference type="EMBL" id="KEO55994.1"/>
    </source>
</evidence>
<dbReference type="eggNOG" id="ENOG5031BV6">
    <property type="taxonomic scope" value="Bacteria"/>
</dbReference>
<evidence type="ECO:0008006" key="3">
    <source>
        <dbReference type="Google" id="ProtNLM"/>
    </source>
</evidence>
<organism evidence="1 2">
    <name type="scientific">Thioclava pacifica DSM 10166</name>
    <dbReference type="NCBI Taxonomy" id="1353537"/>
    <lineage>
        <taxon>Bacteria</taxon>
        <taxon>Pseudomonadati</taxon>
        <taxon>Pseudomonadota</taxon>
        <taxon>Alphaproteobacteria</taxon>
        <taxon>Rhodobacterales</taxon>
        <taxon>Paracoccaceae</taxon>
        <taxon>Thioclava</taxon>
    </lineage>
</organism>